<comment type="caution">
    <text evidence="2">The sequence shown here is derived from an EMBL/GenBank/DDBJ whole genome shotgun (WGS) entry which is preliminary data.</text>
</comment>
<organism evidence="2 3">
    <name type="scientific">Marinobacterium maritimum</name>
    <dbReference type="NCBI Taxonomy" id="500162"/>
    <lineage>
        <taxon>Bacteria</taxon>
        <taxon>Pseudomonadati</taxon>
        <taxon>Pseudomonadota</taxon>
        <taxon>Gammaproteobacteria</taxon>
        <taxon>Oceanospirillales</taxon>
        <taxon>Oceanospirillaceae</taxon>
        <taxon>Marinobacterium</taxon>
    </lineage>
</organism>
<dbReference type="NCBIfam" id="NF002541">
    <property type="entry name" value="PRK02101.1-1"/>
    <property type="match status" value="1"/>
</dbReference>
<evidence type="ECO:0000313" key="3">
    <source>
        <dbReference type="Proteomes" id="UP001499915"/>
    </source>
</evidence>
<dbReference type="RefSeq" id="WP_343800894.1">
    <property type="nucleotide sequence ID" value="NZ_BAAAET010000001.1"/>
</dbReference>
<dbReference type="EMBL" id="BAAAET010000001">
    <property type="protein sequence ID" value="GAA0681052.1"/>
    <property type="molecule type" value="Genomic_DNA"/>
</dbReference>
<dbReference type="PANTHER" id="PTHR30283:SF4">
    <property type="entry name" value="PEROXIDE STRESS RESISTANCE PROTEIN YAAA"/>
    <property type="match status" value="1"/>
</dbReference>
<accession>A0ABP3TBN2</accession>
<name>A0ABP3TBN2_9GAMM</name>
<sequence length="260" mass="29699">MLTLVSPAKTLDYESPLTTQVYSQPRFIEHAQELIATLRQLSVQDIAELMKLSDKLASLNVARYESWQAEHSLDNARQAILAFKGDVYTGLEAETFTAADFEFAQQHLRILSGLYGVLRPLDLLEPYRLEMGTKLNNPRGDNLYQFWGERITESLNDELAEQGADVVVNLASNEYFKAVKPKSLQARLITPVFKDLKNGQYKIISFYAKKARGLMSRYLIQNRIETPDAIKQFDLEGYYFSAEQSKGDTWVFLRDEPPAK</sequence>
<dbReference type="NCBIfam" id="NF002542">
    <property type="entry name" value="PRK02101.1-3"/>
    <property type="match status" value="1"/>
</dbReference>
<evidence type="ECO:0000313" key="2">
    <source>
        <dbReference type="EMBL" id="GAA0681052.1"/>
    </source>
</evidence>
<dbReference type="Pfam" id="PF03883">
    <property type="entry name" value="H2O2_YaaD"/>
    <property type="match status" value="1"/>
</dbReference>
<keyword evidence="3" id="KW-1185">Reference proteome</keyword>
<dbReference type="InterPro" id="IPR005583">
    <property type="entry name" value="YaaA"/>
</dbReference>
<dbReference type="PANTHER" id="PTHR30283">
    <property type="entry name" value="PEROXIDE STRESS RESPONSE PROTEIN YAAA"/>
    <property type="match status" value="1"/>
</dbReference>
<comment type="similarity">
    <text evidence="1">Belongs to the UPF0246 family.</text>
</comment>
<proteinExistence type="inferred from homology"/>
<protein>
    <recommendedName>
        <fullName evidence="1">UPF0246 protein GCM10009104_01930</fullName>
    </recommendedName>
</protein>
<dbReference type="HAMAP" id="MF_00652">
    <property type="entry name" value="UPF0246"/>
    <property type="match status" value="1"/>
</dbReference>
<dbReference type="Proteomes" id="UP001499915">
    <property type="component" value="Unassembled WGS sequence"/>
</dbReference>
<reference evidence="3" key="1">
    <citation type="journal article" date="2019" name="Int. J. Syst. Evol. Microbiol.">
        <title>The Global Catalogue of Microorganisms (GCM) 10K type strain sequencing project: providing services to taxonomists for standard genome sequencing and annotation.</title>
        <authorList>
            <consortium name="The Broad Institute Genomics Platform"/>
            <consortium name="The Broad Institute Genome Sequencing Center for Infectious Disease"/>
            <person name="Wu L."/>
            <person name="Ma J."/>
        </authorList>
    </citation>
    <scope>NUCLEOTIDE SEQUENCE [LARGE SCALE GENOMIC DNA]</scope>
    <source>
        <strain evidence="3">JCM 15134</strain>
    </source>
</reference>
<evidence type="ECO:0000256" key="1">
    <source>
        <dbReference type="HAMAP-Rule" id="MF_00652"/>
    </source>
</evidence>
<gene>
    <name evidence="2" type="primary">yaaA</name>
    <name evidence="2" type="ORF">GCM10009104_01930</name>
</gene>